<proteinExistence type="predicted"/>
<keyword evidence="1" id="KW-1133">Transmembrane helix</keyword>
<dbReference type="EMBL" id="QJTK01000007">
    <property type="protein sequence ID" value="PYF09792.1"/>
    <property type="molecule type" value="Genomic_DNA"/>
</dbReference>
<name>A0A318U1E4_9RHOB</name>
<keyword evidence="1" id="KW-0812">Transmembrane</keyword>
<comment type="caution">
    <text evidence="2">The sequence shown here is derived from an EMBL/GenBank/DDBJ whole genome shotgun (WGS) entry which is preliminary data.</text>
</comment>
<keyword evidence="1" id="KW-0472">Membrane</keyword>
<gene>
    <name evidence="2" type="ORF">C8J30_107164</name>
</gene>
<feature type="transmembrane region" description="Helical" evidence="1">
    <location>
        <begin position="61"/>
        <end position="92"/>
    </location>
</feature>
<dbReference type="AlphaFoldDB" id="A0A318U1E4"/>
<sequence length="130" mass="13190">MAMTDGREDDLDLERFFRAARAAAPEPSEAFLTRLAAQGLAEQARFAAPPVLRQAPKRRGLVATLVAAVGGWAALGGMAGGMATAMVAGLWIGLAGAPTLVQAVGLGSAVTAEADSYLPDADVLALAVTQ</sequence>
<dbReference type="Proteomes" id="UP000247727">
    <property type="component" value="Unassembled WGS sequence"/>
</dbReference>
<evidence type="ECO:0008006" key="4">
    <source>
        <dbReference type="Google" id="ProtNLM"/>
    </source>
</evidence>
<evidence type="ECO:0000313" key="3">
    <source>
        <dbReference type="Proteomes" id="UP000247727"/>
    </source>
</evidence>
<keyword evidence="3" id="KW-1185">Reference proteome</keyword>
<accession>A0A318U1E4</accession>
<protein>
    <recommendedName>
        <fullName evidence="4">Dihydroorotate dehydrogenase</fullName>
    </recommendedName>
</protein>
<evidence type="ECO:0000256" key="1">
    <source>
        <dbReference type="SAM" id="Phobius"/>
    </source>
</evidence>
<organism evidence="2 3">
    <name type="scientific">Rhodobacter viridis</name>
    <dbReference type="NCBI Taxonomy" id="1054202"/>
    <lineage>
        <taxon>Bacteria</taxon>
        <taxon>Pseudomonadati</taxon>
        <taxon>Pseudomonadota</taxon>
        <taxon>Alphaproteobacteria</taxon>
        <taxon>Rhodobacterales</taxon>
        <taxon>Rhodobacter group</taxon>
        <taxon>Rhodobacter</taxon>
    </lineage>
</organism>
<evidence type="ECO:0000313" key="2">
    <source>
        <dbReference type="EMBL" id="PYF09792.1"/>
    </source>
</evidence>
<reference evidence="2 3" key="1">
    <citation type="submission" date="2018-06" db="EMBL/GenBank/DDBJ databases">
        <title>Genomic Encyclopedia of Type Strains, Phase III (KMG-III): the genomes of soil and plant-associated and newly described type strains.</title>
        <authorList>
            <person name="Whitman W."/>
        </authorList>
    </citation>
    <scope>NUCLEOTIDE SEQUENCE [LARGE SCALE GENOMIC DNA]</scope>
    <source>
        <strain evidence="2 3">JA737</strain>
    </source>
</reference>